<sequence>MKNYYLLILFTTSILIQGCSTDQDNTLSNSENIKYLDVIKSNTPIPIDTFDFESYIVIEGDIMIPKEKFSKNQSKQFSWKNDSLVSKENIKNITIYVDNSIPSSGADNWRIAVQEAANLWNSLKYQGTSSQIDITYSNSPNSDIIVRSDYGQLQNGTIAMGSVPFGCNVGSTIILNLDFYNNYNVPHSKKVYNMVHEIGHNIGFGHTNSPNAWYLQKIVGTPDTDSNSVMNGGTALNSWNDFSIYDEKATLWLYDDIAIKYPKEGDELVSGSGDWSTSWIPHYFCQEDYVNIKVYFDQFSSGNEVLRINENVKNDGIWNYPSGKFGAGNNDNDGDFRLRISSIDNPNNFFEVNFNMFVD</sequence>
<dbReference type="OrthoDB" id="785995at2"/>
<dbReference type="GO" id="GO:0008237">
    <property type="term" value="F:metallopeptidase activity"/>
    <property type="evidence" value="ECO:0007669"/>
    <property type="project" value="InterPro"/>
</dbReference>
<proteinExistence type="predicted"/>
<dbReference type="AlphaFoldDB" id="A0A4Q0NY49"/>
<dbReference type="Proteomes" id="UP000289859">
    <property type="component" value="Unassembled WGS sequence"/>
</dbReference>
<comment type="caution">
    <text evidence="1">The sequence shown here is derived from an EMBL/GenBank/DDBJ whole genome shotgun (WGS) entry which is preliminary data.</text>
</comment>
<gene>
    <name evidence="1" type="ORF">DSM02_3208</name>
</gene>
<accession>A0A4Q0NY49</accession>
<dbReference type="RefSeq" id="WP_128766510.1">
    <property type="nucleotide sequence ID" value="NZ_JBHUOO010000012.1"/>
</dbReference>
<protein>
    <submittedName>
        <fullName evidence="1">Dual-action HEIGH metallo-peptidase</fullName>
    </submittedName>
</protein>
<dbReference type="InterPro" id="IPR024079">
    <property type="entry name" value="MetalloPept_cat_dom_sf"/>
</dbReference>
<dbReference type="Gene3D" id="3.40.390.10">
    <property type="entry name" value="Collagenase (Catalytic Domain)"/>
    <property type="match status" value="1"/>
</dbReference>
<dbReference type="PROSITE" id="PS51257">
    <property type="entry name" value="PROKAR_LIPOPROTEIN"/>
    <property type="match status" value="1"/>
</dbReference>
<evidence type="ECO:0000313" key="1">
    <source>
        <dbReference type="EMBL" id="RXG17110.1"/>
    </source>
</evidence>
<keyword evidence="2" id="KW-1185">Reference proteome</keyword>
<dbReference type="EMBL" id="QOVK01000018">
    <property type="protein sequence ID" value="RXG17110.1"/>
    <property type="molecule type" value="Genomic_DNA"/>
</dbReference>
<name>A0A4Q0NY49_9FLAO</name>
<dbReference type="SUPFAM" id="SSF55486">
    <property type="entry name" value="Metalloproteases ('zincins'), catalytic domain"/>
    <property type="match status" value="1"/>
</dbReference>
<organism evidence="1 2">
    <name type="scientific">Leeuwenhoekiella polynyae</name>
    <dbReference type="NCBI Taxonomy" id="1550906"/>
    <lineage>
        <taxon>Bacteria</taxon>
        <taxon>Pseudomonadati</taxon>
        <taxon>Bacteroidota</taxon>
        <taxon>Flavobacteriia</taxon>
        <taxon>Flavobacteriales</taxon>
        <taxon>Flavobacteriaceae</taxon>
        <taxon>Leeuwenhoekiella</taxon>
    </lineage>
</organism>
<reference evidence="1 2" key="1">
    <citation type="submission" date="2018-07" db="EMBL/GenBank/DDBJ databases">
        <title>Leeuwenhoekiella genomics.</title>
        <authorList>
            <person name="Tahon G."/>
            <person name="Willems A."/>
        </authorList>
    </citation>
    <scope>NUCLEOTIDE SEQUENCE [LARGE SCALE GENOMIC DNA]</scope>
    <source>
        <strain evidence="1 2">LMG 29608</strain>
    </source>
</reference>
<evidence type="ECO:0000313" key="2">
    <source>
        <dbReference type="Proteomes" id="UP000289859"/>
    </source>
</evidence>